<dbReference type="InterPro" id="IPR005625">
    <property type="entry name" value="PepSY-ass_TM"/>
</dbReference>
<proteinExistence type="predicted"/>
<feature type="transmembrane region" description="Helical" evidence="1">
    <location>
        <begin position="135"/>
        <end position="161"/>
    </location>
</feature>
<organism evidence="2 3">
    <name type="scientific">Thalassotalea euphylliae</name>
    <dbReference type="NCBI Taxonomy" id="1655234"/>
    <lineage>
        <taxon>Bacteria</taxon>
        <taxon>Pseudomonadati</taxon>
        <taxon>Pseudomonadota</taxon>
        <taxon>Gammaproteobacteria</taxon>
        <taxon>Alteromonadales</taxon>
        <taxon>Colwelliaceae</taxon>
        <taxon>Thalassotalea</taxon>
    </lineage>
</organism>
<gene>
    <name evidence="2" type="ORF">DXX94_06695</name>
</gene>
<keyword evidence="1" id="KW-0812">Transmembrane</keyword>
<evidence type="ECO:0000256" key="1">
    <source>
        <dbReference type="SAM" id="Phobius"/>
    </source>
</evidence>
<evidence type="ECO:0000313" key="3">
    <source>
        <dbReference type="Proteomes" id="UP000256899"/>
    </source>
</evidence>
<sequence length="168" mass="19300">MKFAKLNRTIHKWASLLIALPLLLVIVTGILLLVRKEFAVLQPPTQHGISSIPTLDFSTILAQTKTVEQANVTTWQDIDRLDIRPSKGVVKVRTKSSWEVQLDSQTGKVLQVAYRNSEFIEGLHDGTFFQKQANLWLMLPVAMVLLLLWLTGLYLFCIPYVKKWRRRD</sequence>
<dbReference type="RefSeq" id="WP_116014707.1">
    <property type="nucleotide sequence ID" value="NZ_QUOT01000001.1"/>
</dbReference>
<dbReference type="Proteomes" id="UP000256899">
    <property type="component" value="Unassembled WGS sequence"/>
</dbReference>
<dbReference type="PANTHER" id="PTHR34219">
    <property type="entry name" value="IRON-REGULATED INNER MEMBRANE PROTEIN-RELATED"/>
    <property type="match status" value="1"/>
</dbReference>
<reference evidence="3" key="1">
    <citation type="submission" date="2018-08" db="EMBL/GenBank/DDBJ databases">
        <title>Thalassotalea euphylliae genome.</title>
        <authorList>
            <person name="Summers S."/>
            <person name="Rice S.A."/>
            <person name="Freckelton M.L."/>
            <person name="Nedved B.T."/>
            <person name="Hadfield M.G."/>
        </authorList>
    </citation>
    <scope>NUCLEOTIDE SEQUENCE [LARGE SCALE GENOMIC DNA]</scope>
    <source>
        <strain evidence="3">H3</strain>
    </source>
</reference>
<dbReference type="EMBL" id="QUOT01000001">
    <property type="protein sequence ID" value="REL30419.1"/>
    <property type="molecule type" value="Genomic_DNA"/>
</dbReference>
<keyword evidence="1" id="KW-1133">Transmembrane helix</keyword>
<dbReference type="PANTHER" id="PTHR34219:SF3">
    <property type="entry name" value="BLL7967 PROTEIN"/>
    <property type="match status" value="1"/>
</dbReference>
<keyword evidence="1" id="KW-0472">Membrane</keyword>
<accession>A0A3E0U142</accession>
<protein>
    <submittedName>
        <fullName evidence="2">PepSY domain-containing protein</fullName>
    </submittedName>
</protein>
<dbReference type="Pfam" id="PF03929">
    <property type="entry name" value="PepSY_TM"/>
    <property type="match status" value="1"/>
</dbReference>
<keyword evidence="3" id="KW-1185">Reference proteome</keyword>
<dbReference type="AlphaFoldDB" id="A0A3E0U142"/>
<feature type="transmembrane region" description="Helical" evidence="1">
    <location>
        <begin position="12"/>
        <end position="34"/>
    </location>
</feature>
<name>A0A3E0U142_9GAMM</name>
<evidence type="ECO:0000313" key="2">
    <source>
        <dbReference type="EMBL" id="REL30419.1"/>
    </source>
</evidence>
<comment type="caution">
    <text evidence="2">The sequence shown here is derived from an EMBL/GenBank/DDBJ whole genome shotgun (WGS) entry which is preliminary data.</text>
</comment>